<keyword evidence="1" id="KW-0472">Membrane</keyword>
<dbReference type="EMBL" id="JAIWYP010000006">
    <property type="protein sequence ID" value="KAH3812130.1"/>
    <property type="molecule type" value="Genomic_DNA"/>
</dbReference>
<feature type="transmembrane region" description="Helical" evidence="1">
    <location>
        <begin position="75"/>
        <end position="96"/>
    </location>
</feature>
<reference evidence="2" key="1">
    <citation type="journal article" date="2019" name="bioRxiv">
        <title>The Genome of the Zebra Mussel, Dreissena polymorpha: A Resource for Invasive Species Research.</title>
        <authorList>
            <person name="McCartney M.A."/>
            <person name="Auch B."/>
            <person name="Kono T."/>
            <person name="Mallez S."/>
            <person name="Zhang Y."/>
            <person name="Obille A."/>
            <person name="Becker A."/>
            <person name="Abrahante J.E."/>
            <person name="Garbe J."/>
            <person name="Badalamenti J.P."/>
            <person name="Herman A."/>
            <person name="Mangelson H."/>
            <person name="Liachko I."/>
            <person name="Sullivan S."/>
            <person name="Sone E.D."/>
            <person name="Koren S."/>
            <person name="Silverstein K.A.T."/>
            <person name="Beckman K.B."/>
            <person name="Gohl D.M."/>
        </authorList>
    </citation>
    <scope>NUCLEOTIDE SEQUENCE</scope>
    <source>
        <strain evidence="2">Duluth1</strain>
        <tissue evidence="2">Whole animal</tissue>
    </source>
</reference>
<comment type="caution">
    <text evidence="2">The sequence shown here is derived from an EMBL/GenBank/DDBJ whole genome shotgun (WGS) entry which is preliminary data.</text>
</comment>
<keyword evidence="1" id="KW-0812">Transmembrane</keyword>
<feature type="transmembrane region" description="Helical" evidence="1">
    <location>
        <begin position="43"/>
        <end position="63"/>
    </location>
</feature>
<dbReference type="Proteomes" id="UP000828390">
    <property type="component" value="Unassembled WGS sequence"/>
</dbReference>
<name>A0A9D4GBR4_DREPO</name>
<evidence type="ECO:0000313" key="3">
    <source>
        <dbReference type="Proteomes" id="UP000828390"/>
    </source>
</evidence>
<evidence type="ECO:0000313" key="2">
    <source>
        <dbReference type="EMBL" id="KAH3812130.1"/>
    </source>
</evidence>
<accession>A0A9D4GBR4</accession>
<evidence type="ECO:0000256" key="1">
    <source>
        <dbReference type="SAM" id="Phobius"/>
    </source>
</evidence>
<organism evidence="2 3">
    <name type="scientific">Dreissena polymorpha</name>
    <name type="common">Zebra mussel</name>
    <name type="synonym">Mytilus polymorpha</name>
    <dbReference type="NCBI Taxonomy" id="45954"/>
    <lineage>
        <taxon>Eukaryota</taxon>
        <taxon>Metazoa</taxon>
        <taxon>Spiralia</taxon>
        <taxon>Lophotrochozoa</taxon>
        <taxon>Mollusca</taxon>
        <taxon>Bivalvia</taxon>
        <taxon>Autobranchia</taxon>
        <taxon>Heteroconchia</taxon>
        <taxon>Euheterodonta</taxon>
        <taxon>Imparidentia</taxon>
        <taxon>Neoheterodontei</taxon>
        <taxon>Myida</taxon>
        <taxon>Dreissenoidea</taxon>
        <taxon>Dreissenidae</taxon>
        <taxon>Dreissena</taxon>
    </lineage>
</organism>
<gene>
    <name evidence="2" type="ORF">DPMN_140553</name>
</gene>
<sequence length="110" mass="12247">MYVVRKLMSAANYVDVGCDDDEVIGRGETDIGFADSDCSHGDFLSMVVSLMMKILLFAVILMGKSFAVMPMLVVSLMYMVVMLISVMVMIMPHLLLRMQLTLLVLMMISV</sequence>
<keyword evidence="3" id="KW-1185">Reference proteome</keyword>
<proteinExistence type="predicted"/>
<keyword evidence="1" id="KW-1133">Transmembrane helix</keyword>
<protein>
    <submittedName>
        <fullName evidence="2">Uncharacterized protein</fullName>
    </submittedName>
</protein>
<reference evidence="2" key="2">
    <citation type="submission" date="2020-11" db="EMBL/GenBank/DDBJ databases">
        <authorList>
            <person name="McCartney M.A."/>
            <person name="Auch B."/>
            <person name="Kono T."/>
            <person name="Mallez S."/>
            <person name="Becker A."/>
            <person name="Gohl D.M."/>
            <person name="Silverstein K.A.T."/>
            <person name="Koren S."/>
            <person name="Bechman K.B."/>
            <person name="Herman A."/>
            <person name="Abrahante J.E."/>
            <person name="Garbe J."/>
        </authorList>
    </citation>
    <scope>NUCLEOTIDE SEQUENCE</scope>
    <source>
        <strain evidence="2">Duluth1</strain>
        <tissue evidence="2">Whole animal</tissue>
    </source>
</reference>
<dbReference type="AlphaFoldDB" id="A0A9D4GBR4"/>